<dbReference type="PIRSF" id="PIRSF037724">
    <property type="entry name" value="TF_HTH_MJ1545_prd"/>
    <property type="match status" value="1"/>
</dbReference>
<dbReference type="InterPro" id="IPR010982">
    <property type="entry name" value="Lambda_DNA-bd_dom_sf"/>
</dbReference>
<dbReference type="EMBL" id="CP026606">
    <property type="protein sequence ID" value="AVB77006.1"/>
    <property type="molecule type" value="Genomic_DNA"/>
</dbReference>
<accession>A0A2L1CDD2</accession>
<feature type="domain" description="HTH cro/C1-type" evidence="1">
    <location>
        <begin position="22"/>
        <end position="77"/>
    </location>
</feature>
<dbReference type="InterPro" id="IPR028979">
    <property type="entry name" value="Ser_kin/Pase_Hpr-like_N_sf"/>
</dbReference>
<gene>
    <name evidence="3" type="ORF">H0S71_02735</name>
    <name evidence="2" type="ORF">MMJJ_16350</name>
</gene>
<dbReference type="OMA" id="MVAIRVT"/>
<evidence type="ECO:0000313" key="2">
    <source>
        <dbReference type="EMBL" id="AVB77006.1"/>
    </source>
</evidence>
<dbReference type="SMART" id="SM00530">
    <property type="entry name" value="HTH_XRE"/>
    <property type="match status" value="1"/>
</dbReference>
<sequence length="229" mass="25600">MEKIAIHIMGEIVLSEDIGKAMKKWREMFGIPQIETARYLDVSPSVISDYEVGRRKNPGVNIVKKYVYALLEIDKERGGHTIKALSKVLNPTSMKAILQIKEYQNPIGVKELLSTIEGKVICGENNLSNQLFGHTVVDSVKAILEMNGQDFLNLYGWTTERALIFTEVSGGRSPMVAIRVSNIKPRVVIFNGVSELDKLAVKLAELEGISLIVTELSTDELLKRLKEMK</sequence>
<dbReference type="Proteomes" id="UP000714405">
    <property type="component" value="Unassembled WGS sequence"/>
</dbReference>
<reference evidence="2" key="2">
    <citation type="submission" date="2018-02" db="EMBL/GenBank/DDBJ databases">
        <title>Complete genome sequence of the Methanococcus maripaludis type strain JJ (DSM 2067), a model for selenoprotein synthesis in Archaea.</title>
        <authorList>
            <person name="Poehlein A."/>
            <person name="Heym D."/>
            <person name="Quitzke V."/>
            <person name="Fersch J."/>
            <person name="Daniel R."/>
            <person name="Rother M."/>
        </authorList>
    </citation>
    <scope>NUCLEOTIDE SEQUENCE [LARGE SCALE GENOMIC DNA]</scope>
    <source>
        <strain evidence="2">DSM 2067</strain>
    </source>
</reference>
<dbReference type="KEGG" id="mmad:MMJJ_16350"/>
<dbReference type="SUPFAM" id="SSF47413">
    <property type="entry name" value="lambda repressor-like DNA-binding domains"/>
    <property type="match status" value="1"/>
</dbReference>
<evidence type="ECO:0000313" key="4">
    <source>
        <dbReference type="Proteomes" id="UP000239462"/>
    </source>
</evidence>
<dbReference type="SUPFAM" id="SSF75138">
    <property type="entry name" value="HprK N-terminal domain-like"/>
    <property type="match status" value="1"/>
</dbReference>
<evidence type="ECO:0000259" key="1">
    <source>
        <dbReference type="PROSITE" id="PS50943"/>
    </source>
</evidence>
<proteinExistence type="predicted"/>
<dbReference type="Gene3D" id="1.10.260.40">
    <property type="entry name" value="lambda repressor-like DNA-binding domains"/>
    <property type="match status" value="1"/>
</dbReference>
<dbReference type="CDD" id="cd00093">
    <property type="entry name" value="HTH_XRE"/>
    <property type="match status" value="1"/>
</dbReference>
<dbReference type="AlphaFoldDB" id="A0A2L1CDD2"/>
<dbReference type="GO" id="GO:0003677">
    <property type="term" value="F:DNA binding"/>
    <property type="evidence" value="ECO:0007669"/>
    <property type="project" value="InterPro"/>
</dbReference>
<dbReference type="InterPro" id="IPR017271">
    <property type="entry name" value="Tscrpt_reg_HTH_MJ1545_prd"/>
</dbReference>
<organism evidence="2 4">
    <name type="scientific">Methanococcus maripaludis</name>
    <name type="common">Methanococcus deltae</name>
    <dbReference type="NCBI Taxonomy" id="39152"/>
    <lineage>
        <taxon>Archaea</taxon>
        <taxon>Methanobacteriati</taxon>
        <taxon>Methanobacteriota</taxon>
        <taxon>Methanomada group</taxon>
        <taxon>Methanococci</taxon>
        <taxon>Methanococcales</taxon>
        <taxon>Methanococcaceae</taxon>
        <taxon>Methanococcus</taxon>
    </lineage>
</organism>
<dbReference type="EMBL" id="JACCQJ010000001">
    <property type="protein sequence ID" value="MBG0768809.1"/>
    <property type="molecule type" value="Genomic_DNA"/>
</dbReference>
<dbReference type="Proteomes" id="UP000239462">
    <property type="component" value="Chromosome"/>
</dbReference>
<reference evidence="4" key="1">
    <citation type="journal article" date="2018" name="Genome Announc.">
        <title>Complete Genome Sequence of the Methanococcus maripaludis Type Strain JJ (DSM 2067), a Model for Selenoprotein Synthesis in Archaea.</title>
        <authorList>
            <person name="Poehlein A."/>
            <person name="Heym D."/>
            <person name="Quitzke V."/>
            <person name="Fersch J."/>
            <person name="Daniel R."/>
            <person name="Rother M."/>
        </authorList>
    </citation>
    <scope>NUCLEOTIDE SEQUENCE [LARGE SCALE GENOMIC DNA]</scope>
    <source>
        <strain evidence="4">DSM 2067</strain>
    </source>
</reference>
<dbReference type="Pfam" id="PF01381">
    <property type="entry name" value="HTH_3"/>
    <property type="match status" value="1"/>
</dbReference>
<name>A0A2L1CDD2_METMI</name>
<dbReference type="RefSeq" id="WP_011171154.1">
    <property type="nucleotide sequence ID" value="NZ_CP020120.1"/>
</dbReference>
<evidence type="ECO:0000313" key="3">
    <source>
        <dbReference type="EMBL" id="MBG0768809.1"/>
    </source>
</evidence>
<dbReference type="GeneID" id="10982783"/>
<dbReference type="PROSITE" id="PS50943">
    <property type="entry name" value="HTH_CROC1"/>
    <property type="match status" value="1"/>
</dbReference>
<reference evidence="3" key="3">
    <citation type="submission" date="2020-07" db="EMBL/GenBank/DDBJ databases">
        <title>Severe corrosion of carbon steel in oil field produced water can be linked to methanogenic archaea containing a special type of NiFe hydrogenase.</title>
        <authorList>
            <person name="Lahme S."/>
            <person name="Mand J."/>
            <person name="Longwell J."/>
            <person name="Smith R."/>
            <person name="Enning D."/>
        </authorList>
    </citation>
    <scope>NUCLEOTIDE SEQUENCE</scope>
    <source>
        <strain evidence="3">MIC098Bin5</strain>
    </source>
</reference>
<dbReference type="InterPro" id="IPR001387">
    <property type="entry name" value="Cro/C1-type_HTH"/>
</dbReference>
<protein>
    <submittedName>
        <fullName evidence="3">Helix-turn-helix domain-containing protein</fullName>
    </submittedName>
    <submittedName>
        <fullName evidence="2">Helix-turn-helix protein</fullName>
    </submittedName>
</protein>